<evidence type="ECO:0000256" key="1">
    <source>
        <dbReference type="SAM" id="MobiDB-lite"/>
    </source>
</evidence>
<dbReference type="EMBL" id="CR382139">
    <property type="protein sequence ID" value="CAR66038.1"/>
    <property type="molecule type" value="Genomic_DNA"/>
</dbReference>
<dbReference type="OrthoDB" id="2012278at2759"/>
<organism evidence="2 3">
    <name type="scientific">Debaryomyces hansenii (strain ATCC 36239 / CBS 767 / BCRC 21394 / JCM 1990 / NBRC 0083 / IGC 2968)</name>
    <name type="common">Yeast</name>
    <name type="synonym">Torulaspora hansenii</name>
    <dbReference type="NCBI Taxonomy" id="284592"/>
    <lineage>
        <taxon>Eukaryota</taxon>
        <taxon>Fungi</taxon>
        <taxon>Dikarya</taxon>
        <taxon>Ascomycota</taxon>
        <taxon>Saccharomycotina</taxon>
        <taxon>Pichiomycetes</taxon>
        <taxon>Debaryomycetaceae</taxon>
        <taxon>Debaryomyces</taxon>
    </lineage>
</organism>
<dbReference type="AlphaFoldDB" id="B5RUZ4"/>
<keyword evidence="3" id="KW-1185">Reference proteome</keyword>
<dbReference type="GeneID" id="8999299"/>
<accession>B5RUZ4</accession>
<proteinExistence type="predicted"/>
<feature type="region of interest" description="Disordered" evidence="1">
    <location>
        <begin position="83"/>
        <end position="136"/>
    </location>
</feature>
<dbReference type="OMA" id="QINEYKW"/>
<dbReference type="KEGG" id="dha:DEHA2G23122g"/>
<feature type="region of interest" description="Disordered" evidence="1">
    <location>
        <begin position="148"/>
        <end position="185"/>
    </location>
</feature>
<protein>
    <submittedName>
        <fullName evidence="2">DEHA2G23122p</fullName>
    </submittedName>
</protein>
<feature type="compositionally biased region" description="Polar residues" evidence="1">
    <location>
        <begin position="173"/>
        <end position="185"/>
    </location>
</feature>
<dbReference type="VEuPathDB" id="FungiDB:DEHA2G23122g"/>
<sequence length="928" mass="106583">MIYSQSISIYSQIFNTQLAKDDKFFIALYTVPVHTNALLSQLQANCQTVGSSNISGNNVNVLQVMFLHGVKLLSDAMCYPEEETESVIPPDTKDSLGLKRDSESILSGVSPRPESVHSEFDQGGEDITSLSGKVSNSSNSHFLSEYSEGDDITTLNGKNSSRRGSNISDSSNQKPSLPKINSQPISLNSGKNAFEHIDEGLRIEVICNILKTLSAWFKNINATNKTLRKSKNSLGVLQDVDFLTTLFQLTNSNSSSSLDETHLHKLLKICAWYLNYAMAYVEDNPALPEYKNLGIVKEIIFLLTDTLKSIFASLLYHKDSSMESAITESLLFTFFKVDFCKVLDKLLIITTPKLVGTESENETQYKLPDIALSSETLMKLYNFIGALVNVPSRYLPVPTTSLSGEITIMNKESSNIYEHYFCDLKEFNEVTFNQEINSRFLPHYAIDFNFYYNFKPDLLMNQIKSGSFMNWITGNRFNDNFYLNYDTCATVTSLSANYQFFNLAETSEKYSFIDELQSIEKRRSSQLNQNKGDDEDYIIDIYELLPMSLMLFSYIKNPTFLEQFTNQVHKLEHRIEDITPSDNAYVEIYEIWLCVLSYTFQYQHKSILLQANTQISLLVLLELTSHHKMINNREEPHLVLDNIKNYQINEFKWKLCHQRLPIVPTNIGKEGFKSSLFYILDTLQIFIRFNLTKRINLFNFKLVNAIIYQIIQEFNNTQSETLAIDSYPWGEFFKSLTNLLLFIKKHDLVATKHITDLGNVNKLKSLVEEILIIIDLLLNEKFCNIIQMTNDVQSSGSHILKSINYELLYIILLNYQLVDNLMKDFSLENAHHLPNLRNCMDFLDSKFHLTEESKQNEENKSKIDLIDFDYDSPVLIKELSEYAKHPATENIDSQVVYKYKDTFKCINASDVMSDSQKLKIINIALEVY</sequence>
<name>B5RUZ4_DEBHA</name>
<evidence type="ECO:0000313" key="2">
    <source>
        <dbReference type="EMBL" id="CAR66038.1"/>
    </source>
</evidence>
<dbReference type="RefSeq" id="XP_002777727.1">
    <property type="nucleotide sequence ID" value="XM_002777681.1"/>
</dbReference>
<dbReference type="InParanoid" id="B5RUZ4"/>
<dbReference type="HOGENOM" id="CLU_363686_0_0_1"/>
<evidence type="ECO:0000313" key="3">
    <source>
        <dbReference type="Proteomes" id="UP000000599"/>
    </source>
</evidence>
<feature type="compositionally biased region" description="Basic and acidic residues" evidence="1">
    <location>
        <begin position="91"/>
        <end position="103"/>
    </location>
</feature>
<gene>
    <name evidence="2" type="ordered locus">DEHA2G23122g</name>
</gene>
<dbReference type="eggNOG" id="ENOG502SY6D">
    <property type="taxonomic scope" value="Eukaryota"/>
</dbReference>
<feature type="compositionally biased region" description="Low complexity" evidence="1">
    <location>
        <begin position="162"/>
        <end position="172"/>
    </location>
</feature>
<dbReference type="Proteomes" id="UP000000599">
    <property type="component" value="Chromosome G"/>
</dbReference>
<reference evidence="2 3" key="1">
    <citation type="journal article" date="2004" name="Nature">
        <title>Genome evolution in yeasts.</title>
        <authorList>
            <consortium name="Genolevures"/>
            <person name="Dujon B."/>
            <person name="Sherman D."/>
            <person name="Fischer G."/>
            <person name="Durrens P."/>
            <person name="Casaregola S."/>
            <person name="Lafontaine I."/>
            <person name="de Montigny J."/>
            <person name="Marck C."/>
            <person name="Neuveglise C."/>
            <person name="Talla E."/>
            <person name="Goffard N."/>
            <person name="Frangeul L."/>
            <person name="Aigle M."/>
            <person name="Anthouard V."/>
            <person name="Babour A."/>
            <person name="Barbe V."/>
            <person name="Barnay S."/>
            <person name="Blanchin S."/>
            <person name="Beckerich J.M."/>
            <person name="Beyne E."/>
            <person name="Bleykasten C."/>
            <person name="Boisrame A."/>
            <person name="Boyer J."/>
            <person name="Cattolico L."/>
            <person name="Confanioleri F."/>
            <person name="de Daruvar A."/>
            <person name="Despons L."/>
            <person name="Fabre E."/>
            <person name="Fairhead C."/>
            <person name="Ferry-Dumazet H."/>
            <person name="Groppi A."/>
            <person name="Hantraye F."/>
            <person name="Hennequin C."/>
            <person name="Jauniaux N."/>
            <person name="Joyet P."/>
            <person name="Kachouri R."/>
            <person name="Kerrest A."/>
            <person name="Koszul R."/>
            <person name="Lemaire M."/>
            <person name="Lesur I."/>
            <person name="Ma L."/>
            <person name="Muller H."/>
            <person name="Nicaud J.M."/>
            <person name="Nikolski M."/>
            <person name="Oztas S."/>
            <person name="Ozier-Kalogeropoulos O."/>
            <person name="Pellenz S."/>
            <person name="Potier S."/>
            <person name="Richard G.F."/>
            <person name="Straub M.L."/>
            <person name="Suleau A."/>
            <person name="Swennene D."/>
            <person name="Tekaia F."/>
            <person name="Wesolowski-Louvel M."/>
            <person name="Westhof E."/>
            <person name="Wirth B."/>
            <person name="Zeniou-Meyer M."/>
            <person name="Zivanovic I."/>
            <person name="Bolotin-Fukuhara M."/>
            <person name="Thierry A."/>
            <person name="Bouchier C."/>
            <person name="Caudron B."/>
            <person name="Scarpelli C."/>
            <person name="Gaillardin C."/>
            <person name="Weissenbach J."/>
            <person name="Wincker P."/>
            <person name="Souciet J.L."/>
        </authorList>
    </citation>
    <scope>NUCLEOTIDE SEQUENCE [LARGE SCALE GENOMIC DNA]</scope>
    <source>
        <strain evidence="3">ATCC 36239 / CBS 767 / BCRC 21394 / JCM 1990 / NBRC 0083 / IGC 2968</strain>
    </source>
</reference>